<dbReference type="GeneID" id="79933048"/>
<keyword evidence="1" id="KW-0472">Membrane</keyword>
<reference evidence="2" key="1">
    <citation type="submission" date="2020-09" db="EMBL/GenBank/DDBJ databases">
        <title>Streptomyces canutascabiei sp. nov., which causes potato common scab and is distributed across the world.</title>
        <authorList>
            <person name="Nguyen H.P."/>
            <person name="Weisberg A.J."/>
            <person name="Chang J.H."/>
            <person name="Clarke C.R."/>
        </authorList>
    </citation>
    <scope>NUCLEOTIDE SEQUENCE</scope>
    <source>
        <strain evidence="2">ID-01-6.2a</strain>
    </source>
</reference>
<keyword evidence="1" id="KW-0812">Transmembrane</keyword>
<evidence type="ECO:0000313" key="2">
    <source>
        <dbReference type="EMBL" id="MBD9727240.1"/>
    </source>
</evidence>
<dbReference type="RefSeq" id="WP_192332052.1">
    <property type="nucleotide sequence ID" value="NZ_CP119182.1"/>
</dbReference>
<dbReference type="EMBL" id="JACYXT010000014">
    <property type="protein sequence ID" value="MBD9727240.1"/>
    <property type="molecule type" value="Genomic_DNA"/>
</dbReference>
<evidence type="ECO:0000256" key="1">
    <source>
        <dbReference type="SAM" id="Phobius"/>
    </source>
</evidence>
<keyword evidence="1" id="KW-1133">Transmembrane helix</keyword>
<name>A0A927L835_9ACTN</name>
<gene>
    <name evidence="2" type="ORF">IHE70_29340</name>
</gene>
<feature type="transmembrane region" description="Helical" evidence="1">
    <location>
        <begin position="143"/>
        <end position="163"/>
    </location>
</feature>
<comment type="caution">
    <text evidence="2">The sequence shown here is derived from an EMBL/GenBank/DDBJ whole genome shotgun (WGS) entry which is preliminary data.</text>
</comment>
<accession>A0A927L835</accession>
<dbReference type="Proteomes" id="UP000661025">
    <property type="component" value="Unassembled WGS sequence"/>
</dbReference>
<sequence>MAGWAERLRQAFLRFDRSHGGAEPPPRAQVFLARHPVAAGVVFGVLLGGLVGWALAAFRDPARLPGAVAVGLCGGLFGWLVCRFERRRQAHYARTGGFHWDPPRPPVRDEDTLPVWLEGLLWISHWTVCLVLLWLVGRLRNPPFTWVQCAVYAGLLVVGGWVVRLVQERRRRRGG</sequence>
<organism evidence="2 3">
    <name type="scientific">Streptomyces caniscabiei</name>
    <dbReference type="NCBI Taxonomy" id="2746961"/>
    <lineage>
        <taxon>Bacteria</taxon>
        <taxon>Bacillati</taxon>
        <taxon>Actinomycetota</taxon>
        <taxon>Actinomycetes</taxon>
        <taxon>Kitasatosporales</taxon>
        <taxon>Streptomycetaceae</taxon>
        <taxon>Streptomyces</taxon>
    </lineage>
</organism>
<feature type="transmembrane region" description="Helical" evidence="1">
    <location>
        <begin position="37"/>
        <end position="58"/>
    </location>
</feature>
<feature type="transmembrane region" description="Helical" evidence="1">
    <location>
        <begin position="64"/>
        <end position="82"/>
    </location>
</feature>
<proteinExistence type="predicted"/>
<protein>
    <submittedName>
        <fullName evidence="2">Uncharacterized protein</fullName>
    </submittedName>
</protein>
<evidence type="ECO:0000313" key="3">
    <source>
        <dbReference type="Proteomes" id="UP000661025"/>
    </source>
</evidence>
<feature type="transmembrane region" description="Helical" evidence="1">
    <location>
        <begin position="115"/>
        <end position="137"/>
    </location>
</feature>
<dbReference type="AlphaFoldDB" id="A0A927L835"/>